<keyword evidence="1" id="KW-0614">Plasmid</keyword>
<accession>A0ABY7XKB9</accession>
<geneLocation type="plasmid" evidence="1 2">
    <name>unnamed1</name>
</geneLocation>
<dbReference type="RefSeq" id="WP_047913014.1">
    <property type="nucleotide sequence ID" value="NZ_CP118109.1"/>
</dbReference>
<name>A0ABY7XKB9_9BACL</name>
<sequence length="201" mass="23161">MLNLLTKSNRTSDTFARWVASAVMSGKSSTIENFKEQLMVQFSSNPSFSGLVKERIEDEFCDNLSMMLDNYERPCLDESYYRIAMVKGKLLHVEVDCEFCCRVGVTSHQFLGRELSKEFMPLDNLEHVRDCYFRAWNGETVDFISRGNTGESYTVKLSPVYDDNGALCFVEAICRFTNPIPIDQSVRDEMGEFQPTQYVLW</sequence>
<proteinExistence type="predicted"/>
<dbReference type="SUPFAM" id="SSF55785">
    <property type="entry name" value="PYP-like sensor domain (PAS domain)"/>
    <property type="match status" value="1"/>
</dbReference>
<reference evidence="1 2" key="1">
    <citation type="submission" date="2023-02" db="EMBL/GenBank/DDBJ databases">
        <title>Pathogen: clinical or host-associated sample.</title>
        <authorList>
            <person name="Hergert J."/>
            <person name="Casey R."/>
            <person name="Wagner J."/>
            <person name="Young E.L."/>
            <person name="Oakeson K.F."/>
        </authorList>
    </citation>
    <scope>NUCLEOTIDE SEQUENCE [LARGE SCALE GENOMIC DNA]</scope>
    <source>
        <strain evidence="1 2">2022CK-00829</strain>
        <plasmid evidence="1 2">unnamed1</plasmid>
    </source>
</reference>
<dbReference type="EMBL" id="CP118109">
    <property type="protein sequence ID" value="WDI05219.1"/>
    <property type="molecule type" value="Genomic_DNA"/>
</dbReference>
<gene>
    <name evidence="1" type="ORF">PUW25_25765</name>
</gene>
<organism evidence="1 2">
    <name type="scientific">Paenibacillus urinalis</name>
    <dbReference type="NCBI Taxonomy" id="521520"/>
    <lineage>
        <taxon>Bacteria</taxon>
        <taxon>Bacillati</taxon>
        <taxon>Bacillota</taxon>
        <taxon>Bacilli</taxon>
        <taxon>Bacillales</taxon>
        <taxon>Paenibacillaceae</taxon>
        <taxon>Paenibacillus</taxon>
    </lineage>
</organism>
<evidence type="ECO:0000313" key="1">
    <source>
        <dbReference type="EMBL" id="WDI05219.1"/>
    </source>
</evidence>
<keyword evidence="2" id="KW-1185">Reference proteome</keyword>
<dbReference type="Proteomes" id="UP001221519">
    <property type="component" value="Plasmid unnamed1"/>
</dbReference>
<dbReference type="InterPro" id="IPR035965">
    <property type="entry name" value="PAS-like_dom_sf"/>
</dbReference>
<evidence type="ECO:0000313" key="2">
    <source>
        <dbReference type="Proteomes" id="UP001221519"/>
    </source>
</evidence>
<protein>
    <recommendedName>
        <fullName evidence="3">Histidine kinase</fullName>
    </recommendedName>
</protein>
<evidence type="ECO:0008006" key="3">
    <source>
        <dbReference type="Google" id="ProtNLM"/>
    </source>
</evidence>